<evidence type="ECO:0000259" key="9">
    <source>
        <dbReference type="Pfam" id="PF02776"/>
    </source>
</evidence>
<dbReference type="InterPro" id="IPR000399">
    <property type="entry name" value="TPP-bd_CS"/>
</dbReference>
<reference evidence="10" key="1">
    <citation type="submission" date="2018-05" db="EMBL/GenBank/DDBJ databases">
        <authorList>
            <person name="Lanie J.A."/>
            <person name="Ng W.-L."/>
            <person name="Kazmierczak K.M."/>
            <person name="Andrzejewski T.M."/>
            <person name="Davidsen T.M."/>
            <person name="Wayne K.J."/>
            <person name="Tettelin H."/>
            <person name="Glass J.I."/>
            <person name="Rusch D."/>
            <person name="Podicherti R."/>
            <person name="Tsui H.-C.T."/>
            <person name="Winkler M.E."/>
        </authorList>
    </citation>
    <scope>NUCLEOTIDE SEQUENCE</scope>
</reference>
<dbReference type="CDD" id="cd02004">
    <property type="entry name" value="TPP_BZL_OCoD_HPCL"/>
    <property type="match status" value="1"/>
</dbReference>
<evidence type="ECO:0000256" key="5">
    <source>
        <dbReference type="ARBA" id="ARBA00023052"/>
    </source>
</evidence>
<dbReference type="FunFam" id="3.40.50.970:FF:000007">
    <property type="entry name" value="Acetolactate synthase"/>
    <property type="match status" value="1"/>
</dbReference>
<protein>
    <recommendedName>
        <fullName evidence="11">Acetolactate synthase</fullName>
    </recommendedName>
</protein>
<evidence type="ECO:0000259" key="7">
    <source>
        <dbReference type="Pfam" id="PF00205"/>
    </source>
</evidence>
<dbReference type="InterPro" id="IPR012000">
    <property type="entry name" value="Thiamin_PyroP_enz_cen_dom"/>
</dbReference>
<accession>A0A382BH18</accession>
<dbReference type="Pfam" id="PF02775">
    <property type="entry name" value="TPP_enzyme_C"/>
    <property type="match status" value="1"/>
</dbReference>
<dbReference type="InterPro" id="IPR011766">
    <property type="entry name" value="TPP_enzyme_TPP-bd"/>
</dbReference>
<keyword evidence="5 6" id="KW-0786">Thiamine pyrophosphate</keyword>
<dbReference type="Pfam" id="PF00205">
    <property type="entry name" value="TPP_enzyme_M"/>
    <property type="match status" value="1"/>
</dbReference>
<evidence type="ECO:0000256" key="4">
    <source>
        <dbReference type="ARBA" id="ARBA00022723"/>
    </source>
</evidence>
<dbReference type="InterPro" id="IPR029035">
    <property type="entry name" value="DHS-like_NAD/FAD-binding_dom"/>
</dbReference>
<evidence type="ECO:0000313" key="10">
    <source>
        <dbReference type="EMBL" id="SVB12477.1"/>
    </source>
</evidence>
<comment type="similarity">
    <text evidence="3 6">Belongs to the TPP enzyme family.</text>
</comment>
<dbReference type="GO" id="GO:0003984">
    <property type="term" value="F:acetolactate synthase activity"/>
    <property type="evidence" value="ECO:0007669"/>
    <property type="project" value="TreeGrafter"/>
</dbReference>
<dbReference type="InterPro" id="IPR012001">
    <property type="entry name" value="Thiamin_PyroP_enz_TPP-bd_dom"/>
</dbReference>
<dbReference type="CDD" id="cd07035">
    <property type="entry name" value="TPP_PYR_POX_like"/>
    <property type="match status" value="1"/>
</dbReference>
<feature type="domain" description="Thiamine pyrophosphate enzyme central" evidence="7">
    <location>
        <begin position="224"/>
        <end position="350"/>
    </location>
</feature>
<evidence type="ECO:0000256" key="1">
    <source>
        <dbReference type="ARBA" id="ARBA00001946"/>
    </source>
</evidence>
<dbReference type="Pfam" id="PF02776">
    <property type="entry name" value="TPP_enzyme_N"/>
    <property type="match status" value="1"/>
</dbReference>
<dbReference type="AlphaFoldDB" id="A0A382BH18"/>
<dbReference type="PANTHER" id="PTHR18968">
    <property type="entry name" value="THIAMINE PYROPHOSPHATE ENZYMES"/>
    <property type="match status" value="1"/>
</dbReference>
<dbReference type="SUPFAM" id="SSF52467">
    <property type="entry name" value="DHS-like NAD/FAD-binding domain"/>
    <property type="match status" value="1"/>
</dbReference>
<evidence type="ECO:0000256" key="3">
    <source>
        <dbReference type="ARBA" id="ARBA00007812"/>
    </source>
</evidence>
<dbReference type="InterPro" id="IPR029061">
    <property type="entry name" value="THDP-binding"/>
</dbReference>
<dbReference type="Gene3D" id="3.40.50.970">
    <property type="match status" value="2"/>
</dbReference>
<gene>
    <name evidence="10" type="ORF">METZ01_LOCUS165331</name>
</gene>
<evidence type="ECO:0008006" key="11">
    <source>
        <dbReference type="Google" id="ProtNLM"/>
    </source>
</evidence>
<dbReference type="GO" id="GO:0030976">
    <property type="term" value="F:thiamine pyrophosphate binding"/>
    <property type="evidence" value="ECO:0007669"/>
    <property type="project" value="InterPro"/>
</dbReference>
<proteinExistence type="inferred from homology"/>
<dbReference type="InterPro" id="IPR045229">
    <property type="entry name" value="TPP_enz"/>
</dbReference>
<feature type="domain" description="Thiamine pyrophosphate enzyme TPP-binding" evidence="8">
    <location>
        <begin position="415"/>
        <end position="562"/>
    </location>
</feature>
<dbReference type="GO" id="GO:0050660">
    <property type="term" value="F:flavin adenine dinucleotide binding"/>
    <property type="evidence" value="ECO:0007669"/>
    <property type="project" value="TreeGrafter"/>
</dbReference>
<evidence type="ECO:0000256" key="2">
    <source>
        <dbReference type="ARBA" id="ARBA00001964"/>
    </source>
</evidence>
<organism evidence="10">
    <name type="scientific">marine metagenome</name>
    <dbReference type="NCBI Taxonomy" id="408172"/>
    <lineage>
        <taxon>unclassified sequences</taxon>
        <taxon>metagenomes</taxon>
        <taxon>ecological metagenomes</taxon>
    </lineage>
</organism>
<comment type="cofactor">
    <cofactor evidence="1">
        <name>Mg(2+)</name>
        <dbReference type="ChEBI" id="CHEBI:18420"/>
    </cofactor>
</comment>
<feature type="domain" description="Thiamine pyrophosphate enzyme N-terminal TPP-binding" evidence="9">
    <location>
        <begin position="8"/>
        <end position="122"/>
    </location>
</feature>
<dbReference type="Gene3D" id="3.40.50.1220">
    <property type="entry name" value="TPP-binding domain"/>
    <property type="match status" value="1"/>
</dbReference>
<evidence type="ECO:0000256" key="6">
    <source>
        <dbReference type="RuleBase" id="RU362132"/>
    </source>
</evidence>
<sequence>MTKSDCHGGHRVANALIRHGTEHLFTLCGGHISPILVAANEKNIRVIDVRHEVTAVFAADAVTRLSDKPGVAVVTAGPGLTNTITAVKNAQMAQSPVVLIGGATATLLKGKGALQDIDQMALLKPHVKWTGSVKRVRDIDAIIDKAFEQAYTGLPGPVFVEFPVDLLYSESVIRGWYGLTSGKERNPIEKYYLNWHLKRLFGGDLHSDLSQKEITFPQPRQDHVQTAARMIDLAKNPLMLISSQAMLSAKAVPGLKDAILKLGIPTYLSGTARGLLDPDDNVFLRHRRSDALKQADLILLAGAPFDFRLAYGRKIPRSTPVVSINRSKHDLNLNRKPELGILADPAVTIQCIANLNSKNGAGWEDWLTQLKETEKNREKEIENQSGESKDNLNPISLLKRLDSHLSDKTILVADGGDFVATASYIVSPRGPLAWLDPGPFGTLGVGAGFALGAKVCRPDSDVWIIYGDGSVAYSLAEFDTFTRHKLPVIALVGNDASWAQIKREQVDILKDDVATVLTHTDYHLAAEGYGGKGFLLNSLDNLQKVYKDSLKISQRGQPVLINAILGETDFRKGSISI</sequence>
<dbReference type="GO" id="GO:0000287">
    <property type="term" value="F:magnesium ion binding"/>
    <property type="evidence" value="ECO:0007669"/>
    <property type="project" value="InterPro"/>
</dbReference>
<dbReference type="PANTHER" id="PTHR18968:SF166">
    <property type="entry name" value="2-HYDROXYACYL-COA LYASE 2"/>
    <property type="match status" value="1"/>
</dbReference>
<evidence type="ECO:0000259" key="8">
    <source>
        <dbReference type="Pfam" id="PF02775"/>
    </source>
</evidence>
<dbReference type="GO" id="GO:0005948">
    <property type="term" value="C:acetolactate synthase complex"/>
    <property type="evidence" value="ECO:0007669"/>
    <property type="project" value="TreeGrafter"/>
</dbReference>
<dbReference type="PROSITE" id="PS00187">
    <property type="entry name" value="TPP_ENZYMES"/>
    <property type="match status" value="1"/>
</dbReference>
<keyword evidence="4" id="KW-0479">Metal-binding</keyword>
<dbReference type="GO" id="GO:0009097">
    <property type="term" value="P:isoleucine biosynthetic process"/>
    <property type="evidence" value="ECO:0007669"/>
    <property type="project" value="TreeGrafter"/>
</dbReference>
<comment type="cofactor">
    <cofactor evidence="2">
        <name>thiamine diphosphate</name>
        <dbReference type="ChEBI" id="CHEBI:58937"/>
    </cofactor>
</comment>
<dbReference type="SUPFAM" id="SSF52518">
    <property type="entry name" value="Thiamin diphosphate-binding fold (THDP-binding)"/>
    <property type="match status" value="2"/>
</dbReference>
<name>A0A382BH18_9ZZZZ</name>
<dbReference type="GO" id="GO:0009099">
    <property type="term" value="P:L-valine biosynthetic process"/>
    <property type="evidence" value="ECO:0007669"/>
    <property type="project" value="TreeGrafter"/>
</dbReference>
<dbReference type="EMBL" id="UINC01029557">
    <property type="protein sequence ID" value="SVB12477.1"/>
    <property type="molecule type" value="Genomic_DNA"/>
</dbReference>